<accession>A0A0K9XEZ8</accession>
<dbReference type="Pfam" id="PF17765">
    <property type="entry name" value="MLTR_LBD"/>
    <property type="match status" value="1"/>
</dbReference>
<organism evidence="2 3">
    <name type="scientific">Streptomyces caatingaensis</name>
    <dbReference type="NCBI Taxonomy" id="1678637"/>
    <lineage>
        <taxon>Bacteria</taxon>
        <taxon>Bacillati</taxon>
        <taxon>Actinomycetota</taxon>
        <taxon>Actinomycetes</taxon>
        <taxon>Kitasatosporales</taxon>
        <taxon>Streptomycetaceae</taxon>
        <taxon>Streptomyces</taxon>
    </lineage>
</organism>
<name>A0A0K9XEZ8_9ACTN</name>
<comment type="caution">
    <text evidence="2">The sequence shown here is derived from an EMBL/GenBank/DDBJ whole genome shotgun (WGS) entry which is preliminary data.</text>
</comment>
<dbReference type="AlphaFoldDB" id="A0A0K9XEZ8"/>
<dbReference type="EMBL" id="LFXA01000011">
    <property type="protein sequence ID" value="KNB51222.1"/>
    <property type="molecule type" value="Genomic_DNA"/>
</dbReference>
<dbReference type="STRING" id="1678637.AC230_17730"/>
<dbReference type="Gene3D" id="3.30.450.180">
    <property type="match status" value="1"/>
</dbReference>
<reference evidence="3" key="1">
    <citation type="submission" date="2015-07" db="EMBL/GenBank/DDBJ databases">
        <title>Draft genome sequence of Streptomyces sp. CMAA 1322, a bacterium isolated from Caatinga biome, from dry forest semiarid of Brazil.</title>
        <authorList>
            <person name="Santos S.N."/>
            <person name="Gacesa R."/>
            <person name="Taketani R.G."/>
            <person name="Long P.F."/>
            <person name="Melo I.S."/>
        </authorList>
    </citation>
    <scope>NUCLEOTIDE SEQUENCE [LARGE SCALE GENOMIC DNA]</scope>
    <source>
        <strain evidence="3">CMAA 1322</strain>
    </source>
</reference>
<dbReference type="PANTHER" id="PTHR35010:SF2">
    <property type="entry name" value="BLL4672 PROTEIN"/>
    <property type="match status" value="1"/>
</dbReference>
<dbReference type="Proteomes" id="UP000037288">
    <property type="component" value="Unassembled WGS sequence"/>
</dbReference>
<gene>
    <name evidence="2" type="ORF">AC230_17730</name>
</gene>
<evidence type="ECO:0000313" key="3">
    <source>
        <dbReference type="Proteomes" id="UP000037288"/>
    </source>
</evidence>
<sequence length="231" mass="25860">MLHRTHGTYNRLEAGNYPNPPEELLRDVARLLAFNEHEWTLLWLYTMHRDPPTPLHPTSGTEVRDAWGTVVQSISHMAYISDQSWQVVTYNDAFAAMFPGRKVCANTMRWMVLDPSARDVLAGWEDHWLPMALPQMRAAVAALPHDEILAELEADILADPIAGPLYKAGGGGAFAHPDGDERPLNHAELGKGWVTLCAAEPLSHPRVRLMVMIFHPGEERRNAPQTVLRAP</sequence>
<feature type="domain" description="MmyB-like transcription regulator ligand binding" evidence="1">
    <location>
        <begin position="63"/>
        <end position="222"/>
    </location>
</feature>
<protein>
    <recommendedName>
        <fullName evidence="1">MmyB-like transcription regulator ligand binding domain-containing protein</fullName>
    </recommendedName>
</protein>
<proteinExistence type="predicted"/>
<dbReference type="PANTHER" id="PTHR35010">
    <property type="entry name" value="BLL4672 PROTEIN-RELATED"/>
    <property type="match status" value="1"/>
</dbReference>
<keyword evidence="3" id="KW-1185">Reference proteome</keyword>
<dbReference type="InterPro" id="IPR041413">
    <property type="entry name" value="MLTR_LBD"/>
</dbReference>
<evidence type="ECO:0000313" key="2">
    <source>
        <dbReference type="EMBL" id="KNB51222.1"/>
    </source>
</evidence>
<evidence type="ECO:0000259" key="1">
    <source>
        <dbReference type="Pfam" id="PF17765"/>
    </source>
</evidence>
<dbReference type="PATRIC" id="fig|1678637.3.peg.3820"/>